<comment type="subcellular location">
    <subcellularLocation>
        <location evidence="1">Secreted</location>
        <location evidence="1">Cell wall</location>
    </subcellularLocation>
</comment>
<keyword evidence="6" id="KW-0560">Oxidoreductase</keyword>
<dbReference type="InterPro" id="IPR002347">
    <property type="entry name" value="SDR_fam"/>
</dbReference>
<comment type="catalytic activity">
    <reaction evidence="5">
        <text>a (3R)-hydroxyacyl-[ACP] + NADP(+) = a 3-oxoacyl-[ACP] + NADPH + H(+)</text>
        <dbReference type="Rhea" id="RHEA:17397"/>
        <dbReference type="Rhea" id="RHEA-COMP:9916"/>
        <dbReference type="Rhea" id="RHEA-COMP:9945"/>
        <dbReference type="ChEBI" id="CHEBI:15378"/>
        <dbReference type="ChEBI" id="CHEBI:57783"/>
        <dbReference type="ChEBI" id="CHEBI:58349"/>
        <dbReference type="ChEBI" id="CHEBI:78776"/>
        <dbReference type="ChEBI" id="CHEBI:78827"/>
        <dbReference type="EC" id="1.1.1.100"/>
    </reaction>
    <physiologicalReaction direction="right-to-left" evidence="5">
        <dbReference type="Rhea" id="RHEA:17399"/>
    </physiologicalReaction>
</comment>
<dbReference type="PRINTS" id="PR00081">
    <property type="entry name" value="GDHRDH"/>
</dbReference>
<evidence type="ECO:0000313" key="7">
    <source>
        <dbReference type="Proteomes" id="UP001601992"/>
    </source>
</evidence>
<dbReference type="PANTHER" id="PTHR42879:SF2">
    <property type="entry name" value="3-OXOACYL-[ACYL-CARRIER-PROTEIN] REDUCTASE FABG"/>
    <property type="match status" value="1"/>
</dbReference>
<evidence type="ECO:0000313" key="6">
    <source>
        <dbReference type="EMBL" id="MFF3569178.1"/>
    </source>
</evidence>
<dbReference type="Gene3D" id="3.40.50.720">
    <property type="entry name" value="NAD(P)-binding Rossmann-like Domain"/>
    <property type="match status" value="1"/>
</dbReference>
<reference evidence="6 7" key="1">
    <citation type="submission" date="2024-10" db="EMBL/GenBank/DDBJ databases">
        <title>The Natural Products Discovery Center: Release of the First 8490 Sequenced Strains for Exploring Actinobacteria Biosynthetic Diversity.</title>
        <authorList>
            <person name="Kalkreuter E."/>
            <person name="Kautsar S.A."/>
            <person name="Yang D."/>
            <person name="Bader C.D."/>
            <person name="Teijaro C.N."/>
            <person name="Fluegel L."/>
            <person name="Davis C.M."/>
            <person name="Simpson J.R."/>
            <person name="Lauterbach L."/>
            <person name="Steele A.D."/>
            <person name="Gui C."/>
            <person name="Meng S."/>
            <person name="Li G."/>
            <person name="Viehrig K."/>
            <person name="Ye F."/>
            <person name="Su P."/>
            <person name="Kiefer A.F."/>
            <person name="Nichols A."/>
            <person name="Cepeda A.J."/>
            <person name="Yan W."/>
            <person name="Fan B."/>
            <person name="Jiang Y."/>
            <person name="Adhikari A."/>
            <person name="Zheng C.-J."/>
            <person name="Schuster L."/>
            <person name="Cowan T.M."/>
            <person name="Smanski M.J."/>
            <person name="Chevrette M.G."/>
            <person name="De Carvalho L.P.S."/>
            <person name="Shen B."/>
        </authorList>
    </citation>
    <scope>NUCLEOTIDE SEQUENCE [LARGE SCALE GENOMIC DNA]</scope>
    <source>
        <strain evidence="6 7">NPDC002593</strain>
    </source>
</reference>
<evidence type="ECO:0000256" key="5">
    <source>
        <dbReference type="ARBA" id="ARBA00047400"/>
    </source>
</evidence>
<dbReference type="GO" id="GO:0016491">
    <property type="term" value="F:oxidoreductase activity"/>
    <property type="evidence" value="ECO:0007669"/>
    <property type="project" value="UniProtKB-KW"/>
</dbReference>
<evidence type="ECO:0000256" key="2">
    <source>
        <dbReference type="ARBA" id="ARBA00006484"/>
    </source>
</evidence>
<keyword evidence="3" id="KW-0134">Cell wall</keyword>
<comment type="similarity">
    <text evidence="2">Belongs to the short-chain dehydrogenases/reductases (SDR) family.</text>
</comment>
<comment type="caution">
    <text evidence="6">The sequence shown here is derived from an EMBL/GenBank/DDBJ whole genome shotgun (WGS) entry which is preliminary data.</text>
</comment>
<proteinExistence type="inferred from homology"/>
<dbReference type="PANTHER" id="PTHR42879">
    <property type="entry name" value="3-OXOACYL-(ACYL-CARRIER-PROTEIN) REDUCTASE"/>
    <property type="match status" value="1"/>
</dbReference>
<keyword evidence="3" id="KW-0964">Secreted</keyword>
<dbReference type="InterPro" id="IPR050259">
    <property type="entry name" value="SDR"/>
</dbReference>
<accession>A0ABW6RYS9</accession>
<dbReference type="Pfam" id="PF13561">
    <property type="entry name" value="adh_short_C2"/>
    <property type="match status" value="1"/>
</dbReference>
<dbReference type="SUPFAM" id="SSF51735">
    <property type="entry name" value="NAD(P)-binding Rossmann-fold domains"/>
    <property type="match status" value="1"/>
</dbReference>
<protein>
    <recommendedName>
        <fullName evidence="4">3-oxoacyl-[acyl-carrier-protein] reductase MabA</fullName>
    </recommendedName>
</protein>
<name>A0ABW6RYS9_9NOCA</name>
<dbReference type="RefSeq" id="WP_387403928.1">
    <property type="nucleotide sequence ID" value="NZ_JBIAQY010000004.1"/>
</dbReference>
<evidence type="ECO:0000256" key="1">
    <source>
        <dbReference type="ARBA" id="ARBA00004191"/>
    </source>
</evidence>
<dbReference type="Proteomes" id="UP001601992">
    <property type="component" value="Unassembled WGS sequence"/>
</dbReference>
<evidence type="ECO:0000256" key="4">
    <source>
        <dbReference type="ARBA" id="ARBA00040781"/>
    </source>
</evidence>
<evidence type="ECO:0000256" key="3">
    <source>
        <dbReference type="ARBA" id="ARBA00022512"/>
    </source>
</evidence>
<keyword evidence="7" id="KW-1185">Reference proteome</keyword>
<gene>
    <name evidence="6" type="ORF">ACFYXQ_15505</name>
</gene>
<dbReference type="EMBL" id="JBIAQY010000004">
    <property type="protein sequence ID" value="MFF3569178.1"/>
    <property type="molecule type" value="Genomic_DNA"/>
</dbReference>
<sequence>MTIPEGELSGKSALITGGASGIGAAIAADLTARGATVLIADIDGKSAREVAQPLPGAQVIEVDLADPESVTECIDSVRTLCGGVDILINNAGLSVVQRLLNSDPASWDRMWRINLRAPMQLTQALLPVMIERGWGRMLYVATDAARVGAGGESVYAACKAGLFGLSKSVAREVAKHGITSNVLCPGLIDTPMLRNNAEANPDLLGSLLRGIPARRVGTAEEVAAYVGFLAGPDAGYVTGQTVSVSGGVTML</sequence>
<dbReference type="PRINTS" id="PR00080">
    <property type="entry name" value="SDRFAMILY"/>
</dbReference>
<organism evidence="6 7">
    <name type="scientific">Nocardia jiangxiensis</name>
    <dbReference type="NCBI Taxonomy" id="282685"/>
    <lineage>
        <taxon>Bacteria</taxon>
        <taxon>Bacillati</taxon>
        <taxon>Actinomycetota</taxon>
        <taxon>Actinomycetes</taxon>
        <taxon>Mycobacteriales</taxon>
        <taxon>Nocardiaceae</taxon>
        <taxon>Nocardia</taxon>
    </lineage>
</organism>
<dbReference type="InterPro" id="IPR036291">
    <property type="entry name" value="NAD(P)-bd_dom_sf"/>
</dbReference>